<reference evidence="2" key="1">
    <citation type="submission" date="2022-07" db="EMBL/GenBank/DDBJ databases">
        <title>Complete Genome Sequence of the Radioresistant Bacterium Deinococcus aetherius ST0316, Isolated from the Air Dust collected in Lower Stratosphere above Japan.</title>
        <authorList>
            <person name="Satoh K."/>
            <person name="Hagiwara K."/>
            <person name="Katsumata K."/>
            <person name="Kubo A."/>
            <person name="Yokobori S."/>
            <person name="Yamagishi A."/>
            <person name="Oono Y."/>
            <person name="Narumi I."/>
        </authorList>
    </citation>
    <scope>NUCLEOTIDE SEQUENCE</scope>
    <source>
        <strain evidence="2">ST0316</strain>
    </source>
</reference>
<proteinExistence type="predicted"/>
<accession>A0ABM8ADD1</accession>
<gene>
    <name evidence="2" type="ORF">DAETH_16070</name>
</gene>
<dbReference type="SUPFAM" id="SSF53098">
    <property type="entry name" value="Ribonuclease H-like"/>
    <property type="match status" value="1"/>
</dbReference>
<organism evidence="2 3">
    <name type="scientific">Deinococcus aetherius</name>
    <dbReference type="NCBI Taxonomy" id="200252"/>
    <lineage>
        <taxon>Bacteria</taxon>
        <taxon>Thermotogati</taxon>
        <taxon>Deinococcota</taxon>
        <taxon>Deinococci</taxon>
        <taxon>Deinococcales</taxon>
        <taxon>Deinococcaceae</taxon>
        <taxon>Deinococcus</taxon>
    </lineage>
</organism>
<evidence type="ECO:0000259" key="1">
    <source>
        <dbReference type="Pfam" id="PF01609"/>
    </source>
</evidence>
<dbReference type="InterPro" id="IPR012337">
    <property type="entry name" value="RNaseH-like_sf"/>
</dbReference>
<feature type="domain" description="Transposase IS4-like" evidence="1">
    <location>
        <begin position="63"/>
        <end position="263"/>
    </location>
</feature>
<dbReference type="EMBL" id="AP026560">
    <property type="protein sequence ID" value="BDP41638.1"/>
    <property type="molecule type" value="Genomic_DNA"/>
</dbReference>
<name>A0ABM8ADD1_9DEIO</name>
<evidence type="ECO:0000313" key="2">
    <source>
        <dbReference type="EMBL" id="BDP41638.1"/>
    </source>
</evidence>
<keyword evidence="3" id="KW-1185">Reference proteome</keyword>
<dbReference type="InterPro" id="IPR002559">
    <property type="entry name" value="Transposase_11"/>
</dbReference>
<protein>
    <submittedName>
        <fullName evidence="2">IS4 family transposase</fullName>
    </submittedName>
</protein>
<dbReference type="Proteomes" id="UP001064971">
    <property type="component" value="Chromosome"/>
</dbReference>
<dbReference type="Gene3D" id="3.90.350.10">
    <property type="entry name" value="Transposase Inhibitor Protein From Tn5, Chain A, domain 1"/>
    <property type="match status" value="1"/>
</dbReference>
<dbReference type="Pfam" id="PF01609">
    <property type="entry name" value="DDE_Tnp_1"/>
    <property type="match status" value="1"/>
</dbReference>
<sequence>MLLCAVLQAKDVRHAELAQRLPGGAKIESAVRRVERFFDRHPLDQQDTARLVLRLLPDTGPRTFLLDRTNWQLGNQHVNVLVLAVVWRGVAVPLLFELLPHGGSSDQLTRQTLLDDALTLLTAQQVEVLIADREFIGHDWLDDLLTRGVHCCIRLRNNTLLDDLPASQWWPNLGVGERGLITHDVEVHGLPLQVAATIGQDGERVIVAGNVPAARLLALYRKRWKIECLFRHLKSKGFRLENTHMALHDHLERLLCLLTLAFVWSVVIGLEEPARIKGHGRAAWSAFTLGLRRLVQAFTRAASGLPETLLALITQAFASLHTVKSESVGY</sequence>
<dbReference type="NCBIfam" id="NF033591">
    <property type="entry name" value="transpos_IS4_2"/>
    <property type="match status" value="1"/>
</dbReference>
<dbReference type="InterPro" id="IPR047658">
    <property type="entry name" value="IS4-like_transpos"/>
</dbReference>
<evidence type="ECO:0000313" key="3">
    <source>
        <dbReference type="Proteomes" id="UP001064971"/>
    </source>
</evidence>